<dbReference type="STRING" id="1385511.GCA_000425225_03963"/>
<keyword evidence="2" id="KW-0663">Pyridoxal phosphate</keyword>
<evidence type="ECO:0000256" key="2">
    <source>
        <dbReference type="ARBA" id="ARBA00022898"/>
    </source>
</evidence>
<dbReference type="InterPro" id="IPR000192">
    <property type="entry name" value="Aminotrans_V_dom"/>
</dbReference>
<accession>A0A0A5HK98</accession>
<evidence type="ECO:0000256" key="1">
    <source>
        <dbReference type="ARBA" id="ARBA00001933"/>
    </source>
</evidence>
<dbReference type="AlphaFoldDB" id="A0A0A5HK98"/>
<dbReference type="InterPro" id="IPR015422">
    <property type="entry name" value="PyrdxlP-dep_Trfase_small"/>
</dbReference>
<dbReference type="Gene3D" id="3.90.1150.10">
    <property type="entry name" value="Aspartate Aminotransferase, domain 1"/>
    <property type="match status" value="1"/>
</dbReference>
<dbReference type="PIRSF" id="PIRSF005572">
    <property type="entry name" value="NifS"/>
    <property type="match status" value="1"/>
</dbReference>
<dbReference type="GO" id="GO:0003824">
    <property type="term" value="F:catalytic activity"/>
    <property type="evidence" value="ECO:0007669"/>
    <property type="project" value="UniProtKB-ARBA"/>
</dbReference>
<dbReference type="RefSeq" id="WP_027447458.1">
    <property type="nucleotide sequence ID" value="NZ_AULJ01000064.1"/>
</dbReference>
<dbReference type="InterPro" id="IPR015424">
    <property type="entry name" value="PyrdxlP-dep_Trfase"/>
</dbReference>
<dbReference type="SUPFAM" id="SSF53383">
    <property type="entry name" value="PLP-dependent transferases"/>
    <property type="match status" value="1"/>
</dbReference>
<keyword evidence="5" id="KW-1185">Reference proteome</keyword>
<evidence type="ECO:0000313" key="5">
    <source>
        <dbReference type="Proteomes" id="UP000030403"/>
    </source>
</evidence>
<comment type="caution">
    <text evidence="4">The sequence shown here is derived from an EMBL/GenBank/DDBJ whole genome shotgun (WGS) entry which is preliminary data.</text>
</comment>
<dbReference type="InterPro" id="IPR016454">
    <property type="entry name" value="Cysteine_dSase"/>
</dbReference>
<dbReference type="InterPro" id="IPR015421">
    <property type="entry name" value="PyrdxlP-dep_Trfase_major"/>
</dbReference>
<dbReference type="eggNOG" id="COG1104">
    <property type="taxonomic scope" value="Bacteria"/>
</dbReference>
<name>A0A0A5HK98_9BACI</name>
<dbReference type="Gene3D" id="3.40.640.10">
    <property type="entry name" value="Type I PLP-dependent aspartate aminotransferase-like (Major domain)"/>
    <property type="match status" value="1"/>
</dbReference>
<dbReference type="Pfam" id="PF00266">
    <property type="entry name" value="Aminotran_5"/>
    <property type="match status" value="1"/>
</dbReference>
<gene>
    <name evidence="4" type="ORF">N783_19505</name>
</gene>
<evidence type="ECO:0000313" key="4">
    <source>
        <dbReference type="EMBL" id="KGX84017.1"/>
    </source>
</evidence>
<protein>
    <recommendedName>
        <fullName evidence="3">Aminotransferase class V domain-containing protein</fullName>
    </recommendedName>
</protein>
<dbReference type="Proteomes" id="UP000030403">
    <property type="component" value="Unassembled WGS sequence"/>
</dbReference>
<feature type="domain" description="Aminotransferase class V" evidence="3">
    <location>
        <begin position="3"/>
        <end position="365"/>
    </location>
</feature>
<reference evidence="4 5" key="1">
    <citation type="submission" date="2013-08" db="EMBL/GenBank/DDBJ databases">
        <authorList>
            <person name="Huang J."/>
            <person name="Wang G."/>
        </authorList>
    </citation>
    <scope>NUCLEOTIDE SEQUENCE [LARGE SCALE GENOMIC DNA]</scope>
    <source>
        <strain evidence="4 5">BH030004</strain>
    </source>
</reference>
<dbReference type="NCBIfam" id="NF002806">
    <property type="entry name" value="PRK02948.1"/>
    <property type="match status" value="1"/>
</dbReference>
<organism evidence="4 5">
    <name type="scientific">Pontibacillus marinus BH030004 = DSM 16465</name>
    <dbReference type="NCBI Taxonomy" id="1385511"/>
    <lineage>
        <taxon>Bacteria</taxon>
        <taxon>Bacillati</taxon>
        <taxon>Bacillota</taxon>
        <taxon>Bacilli</taxon>
        <taxon>Bacillales</taxon>
        <taxon>Bacillaceae</taxon>
        <taxon>Pontibacillus</taxon>
    </lineage>
</organism>
<evidence type="ECO:0000259" key="3">
    <source>
        <dbReference type="Pfam" id="PF00266"/>
    </source>
</evidence>
<comment type="cofactor">
    <cofactor evidence="1">
        <name>pyridoxal 5'-phosphate</name>
        <dbReference type="ChEBI" id="CHEBI:597326"/>
    </cofactor>
</comment>
<dbReference type="EMBL" id="AVPF01000070">
    <property type="protein sequence ID" value="KGX84017.1"/>
    <property type="molecule type" value="Genomic_DNA"/>
</dbReference>
<dbReference type="PANTHER" id="PTHR11601:SF36">
    <property type="entry name" value="CYSTEINE DESULFURASE NIFS-RELATED"/>
    <property type="match status" value="1"/>
</dbReference>
<sequence length="382" mass="42015">MKYFDYAATCPIDEEALDAYVKASKEYFGNTSSLHDVGGKALTLLDQCRETIGKLTGVNSKDLFFTSGGTESNFLAIHALLDANREKGNHIILSQSEHSSVQNTVKKLEEQGYRVSRIPLTSEGTIDLDILQGEISQETALLSIHHVNPEIGTIQPIEEISELCKKYGILLHSDCVQSFGKMDLKQVTPLLDSFSLSSHKVYGPKGCGALYIHPSLTYQPYLPDVAHEKGIRAGTVNVPAVAGFTVAAQKMYQDLEGQQNHQRTLVEAFYSALEPVKGYVEIFRPSSERGFSSIVGLCVKEVEGQWLMLEGNRKGYAFSTGSACASGQQEPSKTLIAMGYPKDKAKTFIRISFGNGHSIQDVKDLAQYLIQTIEGRHQVVLQ</sequence>
<dbReference type="Gene3D" id="1.10.260.50">
    <property type="match status" value="1"/>
</dbReference>
<dbReference type="PANTHER" id="PTHR11601">
    <property type="entry name" value="CYSTEINE DESULFURYLASE FAMILY MEMBER"/>
    <property type="match status" value="1"/>
</dbReference>
<proteinExistence type="predicted"/>
<dbReference type="OrthoDB" id="9808002at2"/>